<dbReference type="RefSeq" id="WP_106154431.1">
    <property type="nucleotide sequence ID" value="NZ_PVTS01000020.1"/>
</dbReference>
<evidence type="ECO:0000256" key="1">
    <source>
        <dbReference type="ARBA" id="ARBA00001936"/>
    </source>
</evidence>
<dbReference type="Proteomes" id="UP000252733">
    <property type="component" value="Unassembled WGS sequence"/>
</dbReference>
<dbReference type="Gene3D" id="3.90.79.10">
    <property type="entry name" value="Nucleoside Triphosphate Pyrophosphohydrolase"/>
    <property type="match status" value="1"/>
</dbReference>
<dbReference type="OrthoDB" id="9802805at2"/>
<dbReference type="SUPFAM" id="SSF55811">
    <property type="entry name" value="Nudix"/>
    <property type="match status" value="1"/>
</dbReference>
<dbReference type="PROSITE" id="PS51462">
    <property type="entry name" value="NUDIX"/>
    <property type="match status" value="1"/>
</dbReference>
<gene>
    <name evidence="8" type="ORF">DFO77_12424</name>
</gene>
<protein>
    <submittedName>
        <fullName evidence="8">8-oxo-dGTP pyrophosphatase MutT (NUDIX family)</fullName>
    </submittedName>
</protein>
<keyword evidence="4" id="KW-0378">Hydrolase</keyword>
<dbReference type="AlphaFoldDB" id="A0A2T0X627"/>
<evidence type="ECO:0000256" key="5">
    <source>
        <dbReference type="ARBA" id="ARBA00022842"/>
    </source>
</evidence>
<keyword evidence="3" id="KW-0479">Metal-binding</keyword>
<accession>A0A2T0X627</accession>
<dbReference type="GO" id="GO:0046872">
    <property type="term" value="F:metal ion binding"/>
    <property type="evidence" value="ECO:0007669"/>
    <property type="project" value="UniProtKB-KW"/>
</dbReference>
<keyword evidence="5" id="KW-0460">Magnesium</keyword>
<feature type="domain" description="Nudix hydrolase" evidence="7">
    <location>
        <begin position="39"/>
        <end position="181"/>
    </location>
</feature>
<name>A0A2T0X627_9BACT</name>
<dbReference type="Pfam" id="PF00293">
    <property type="entry name" value="NUDIX"/>
    <property type="match status" value="1"/>
</dbReference>
<dbReference type="GO" id="GO:0010945">
    <property type="term" value="F:coenzyme A diphosphatase activity"/>
    <property type="evidence" value="ECO:0007669"/>
    <property type="project" value="InterPro"/>
</dbReference>
<reference evidence="8 9" key="1">
    <citation type="submission" date="2018-07" db="EMBL/GenBank/DDBJ databases">
        <title>Freshwater and sediment microbial communities from various areas in North America, analyzing microbe dynamics in response to fracking.</title>
        <authorList>
            <person name="Lamendella R."/>
        </authorList>
    </citation>
    <scope>NUCLEOTIDE SEQUENCE [LARGE SCALE GENOMIC DNA]</scope>
    <source>
        <strain evidence="8 9">160A</strain>
    </source>
</reference>
<organism evidence="8 9">
    <name type="scientific">Marinilabilia salmonicolor</name>
    <dbReference type="NCBI Taxonomy" id="989"/>
    <lineage>
        <taxon>Bacteria</taxon>
        <taxon>Pseudomonadati</taxon>
        <taxon>Bacteroidota</taxon>
        <taxon>Bacteroidia</taxon>
        <taxon>Marinilabiliales</taxon>
        <taxon>Marinilabiliaceae</taxon>
        <taxon>Marinilabilia</taxon>
    </lineage>
</organism>
<sequence>MQIEKLKQLLNGPLPGEPAHELMAPSVRFTGTRMPDPALARPSSVLILFYPRSGNWYLPFIQRPVYDGVHSGQISFPGGKCEEEDADFCSTALRESHEEIGVVPEDVQIIGSLTPLYIPNSNFQVYPQVGWLDYEPAFSPDSTEVDEIIEVPLELLLKRENVKQLNRNINGTTLIAPYFEAGDRAIWGATAMILSEMLEVLRKI</sequence>
<dbReference type="STRING" id="1168289.GCA_000259075_02476"/>
<evidence type="ECO:0000256" key="3">
    <source>
        <dbReference type="ARBA" id="ARBA00022723"/>
    </source>
</evidence>
<keyword evidence="6" id="KW-0464">Manganese</keyword>
<evidence type="ECO:0000256" key="2">
    <source>
        <dbReference type="ARBA" id="ARBA00001946"/>
    </source>
</evidence>
<evidence type="ECO:0000313" key="9">
    <source>
        <dbReference type="Proteomes" id="UP000252733"/>
    </source>
</evidence>
<comment type="caution">
    <text evidence="8">The sequence shown here is derived from an EMBL/GenBank/DDBJ whole genome shotgun (WGS) entry which is preliminary data.</text>
</comment>
<evidence type="ECO:0000256" key="4">
    <source>
        <dbReference type="ARBA" id="ARBA00022801"/>
    </source>
</evidence>
<dbReference type="InterPro" id="IPR015797">
    <property type="entry name" value="NUDIX_hydrolase-like_dom_sf"/>
</dbReference>
<dbReference type="CDD" id="cd03426">
    <property type="entry name" value="NUDIX_CoAse_Nudt7"/>
    <property type="match status" value="1"/>
</dbReference>
<evidence type="ECO:0000259" key="7">
    <source>
        <dbReference type="PROSITE" id="PS51462"/>
    </source>
</evidence>
<keyword evidence="9" id="KW-1185">Reference proteome</keyword>
<proteinExistence type="predicted"/>
<dbReference type="PANTHER" id="PTHR12992">
    <property type="entry name" value="NUDIX HYDROLASE"/>
    <property type="match status" value="1"/>
</dbReference>
<comment type="cofactor">
    <cofactor evidence="1">
        <name>Mn(2+)</name>
        <dbReference type="ChEBI" id="CHEBI:29035"/>
    </cofactor>
</comment>
<evidence type="ECO:0000256" key="6">
    <source>
        <dbReference type="ARBA" id="ARBA00023211"/>
    </source>
</evidence>
<dbReference type="InterPro" id="IPR000086">
    <property type="entry name" value="NUDIX_hydrolase_dom"/>
</dbReference>
<dbReference type="InterPro" id="IPR045121">
    <property type="entry name" value="CoAse"/>
</dbReference>
<evidence type="ECO:0000313" key="8">
    <source>
        <dbReference type="EMBL" id="RCW30012.1"/>
    </source>
</evidence>
<comment type="cofactor">
    <cofactor evidence="2">
        <name>Mg(2+)</name>
        <dbReference type="ChEBI" id="CHEBI:18420"/>
    </cofactor>
</comment>
<dbReference type="PANTHER" id="PTHR12992:SF11">
    <property type="entry name" value="MITOCHONDRIAL COENZYME A DIPHOSPHATASE NUDT8"/>
    <property type="match status" value="1"/>
</dbReference>
<dbReference type="EMBL" id="QPIZ01000024">
    <property type="protein sequence ID" value="RCW30012.1"/>
    <property type="molecule type" value="Genomic_DNA"/>
</dbReference>